<gene>
    <name evidence="4" type="primary">BQ5605_C001g00538</name>
    <name evidence="4" type="ORF">BQ5605_C001G00538</name>
</gene>
<dbReference type="PANTHER" id="PTHR23329">
    <property type="entry name" value="TUFTELIN-INTERACTING PROTEIN 11-RELATED"/>
    <property type="match status" value="1"/>
</dbReference>
<feature type="compositionally biased region" description="Basic residues" evidence="2">
    <location>
        <begin position="512"/>
        <end position="521"/>
    </location>
</feature>
<dbReference type="STRING" id="796604.A0A2X0M7N9"/>
<evidence type="ECO:0000256" key="2">
    <source>
        <dbReference type="SAM" id="MobiDB-lite"/>
    </source>
</evidence>
<feature type="region of interest" description="Disordered" evidence="2">
    <location>
        <begin position="468"/>
        <end position="523"/>
    </location>
</feature>
<feature type="compositionally biased region" description="Low complexity" evidence="2">
    <location>
        <begin position="1123"/>
        <end position="1139"/>
    </location>
</feature>
<dbReference type="PANTHER" id="PTHR23329:SF1">
    <property type="entry name" value="TUFTELIN-INTERACTING PROTEIN 11"/>
    <property type="match status" value="1"/>
</dbReference>
<dbReference type="GO" id="GO:0000390">
    <property type="term" value="P:spliceosomal complex disassembly"/>
    <property type="evidence" value="ECO:0007669"/>
    <property type="project" value="InterPro"/>
</dbReference>
<proteinExistence type="inferred from homology"/>
<dbReference type="GO" id="GO:0003676">
    <property type="term" value="F:nucleic acid binding"/>
    <property type="evidence" value="ECO:0007669"/>
    <property type="project" value="InterPro"/>
</dbReference>
<keyword evidence="5" id="KW-1185">Reference proteome</keyword>
<comment type="similarity">
    <text evidence="1">Belongs to the TFP11/STIP family.</text>
</comment>
<feature type="compositionally biased region" description="Basic and acidic residues" evidence="2">
    <location>
        <begin position="31"/>
        <end position="40"/>
    </location>
</feature>
<organism evidence="4 5">
    <name type="scientific">Microbotryum silenes-dioicae</name>
    <dbReference type="NCBI Taxonomy" id="796604"/>
    <lineage>
        <taxon>Eukaryota</taxon>
        <taxon>Fungi</taxon>
        <taxon>Dikarya</taxon>
        <taxon>Basidiomycota</taxon>
        <taxon>Pucciniomycotina</taxon>
        <taxon>Microbotryomycetes</taxon>
        <taxon>Microbotryales</taxon>
        <taxon>Microbotryaceae</taxon>
        <taxon>Microbotryum</taxon>
    </lineage>
</organism>
<feature type="compositionally biased region" description="Low complexity" evidence="2">
    <location>
        <begin position="407"/>
        <end position="422"/>
    </location>
</feature>
<reference evidence="4 5" key="1">
    <citation type="submission" date="2016-11" db="EMBL/GenBank/DDBJ databases">
        <authorList>
            <person name="Jaros S."/>
            <person name="Januszkiewicz K."/>
            <person name="Wedrychowicz H."/>
        </authorList>
    </citation>
    <scope>NUCLEOTIDE SEQUENCE [LARGE SCALE GENOMIC DNA]</scope>
</reference>
<name>A0A2X0M7N9_9BASI</name>
<dbReference type="SMART" id="SM00443">
    <property type="entry name" value="G_patch"/>
    <property type="match status" value="1"/>
</dbReference>
<accession>A0A2X0M7N9</accession>
<feature type="compositionally biased region" description="Low complexity" evidence="2">
    <location>
        <begin position="15"/>
        <end position="30"/>
    </location>
</feature>
<feature type="compositionally biased region" description="Low complexity" evidence="2">
    <location>
        <begin position="262"/>
        <end position="301"/>
    </location>
</feature>
<feature type="region of interest" description="Disordered" evidence="2">
    <location>
        <begin position="1105"/>
        <end position="1144"/>
    </location>
</feature>
<evidence type="ECO:0000256" key="1">
    <source>
        <dbReference type="ARBA" id="ARBA00010900"/>
    </source>
</evidence>
<feature type="compositionally biased region" description="Basic and acidic residues" evidence="2">
    <location>
        <begin position="483"/>
        <end position="496"/>
    </location>
</feature>
<dbReference type="InterPro" id="IPR000467">
    <property type="entry name" value="G_patch_dom"/>
</dbReference>
<feature type="domain" description="G-patch" evidence="3">
    <location>
        <begin position="438"/>
        <end position="486"/>
    </location>
</feature>
<dbReference type="Pfam" id="PF01585">
    <property type="entry name" value="G-patch"/>
    <property type="match status" value="1"/>
</dbReference>
<feature type="region of interest" description="Disordered" evidence="2">
    <location>
        <begin position="261"/>
        <end position="427"/>
    </location>
</feature>
<feature type="compositionally biased region" description="Basic and acidic residues" evidence="2">
    <location>
        <begin position="56"/>
        <end position="65"/>
    </location>
</feature>
<sequence length="1224" mass="134051">MARRKSAFIEDATDSDSSQSSSASHSQFASTEDHDARAETDLFLDPIARQRRGVKRSREQRKEDAWGGVLGGTEQEGYQRGAGRAHKSDGNRWLKTAPSFVAAGSDPSNPKNEPIDNLADTGPRKRLQAAKEDEDDLDMEMVDSDDDQPQEPDDREDHNDDNDDDDDDDEGEDAEQDDYQDDDEPTAANPDQHNLAPVPGLENISIVPELVIEQPTAALAFAPRIRPRTGIGGGACAGLGSGAAGRQQLGSSVASMIASHNTTSSTFASPSTSSPTFAKATISGARGESGSFSSSEPTTSAHQNGADSPMTGASTPRTGLGALRAGIGRSGIGAQSSDPDPDPVTKGREGSPGRALGFGARPSSKLVDELRSELASSGVESNSSVTNSKSNETTVPARARERRSFLPTASTSTSTPSTQPVPRMSKKEATHFAALASSGSLGLKMLEKMGWKAGTGLGADGQGIVTPIGEGQKVRQGKSGITKGERSEGAKADERRRKGLVSDEEEEEGRGGRRGKGKGKGKGLGVGVEDLLFVERENKKEAWTQPARTKKKNKDKPAYKTYEELVAESGGDPVQQSGVGMLVDLSGNALPSTSLSSLPAFGAGSADPTRLPELRHNLTLLTTTLGSNLSALAREGKQVEERRRYLKVEEERIRGVVEKQELAIERIQGVLKLVTRINVIEQEVAEVANIILIDGASEGSERVSPNDLFNFFIDVFDDLFGEYQDEYAVLQLDEIVVAAIAPLCRKLFATWDPLTSPSYAVDQLKRWKKHFLIDKHQARDLEVKKGLKDTEVFGSTGMRSGDGKGVGGKGDRMMSAYETMLWTIWLPRVRTAINNYWSAADPTPVVQLYQAWFPLLPRFLIDNFLDQLVLPKVLQAIQEWTPTRRGSALKMARPPLHQIVFPWLEVVGQQGRAEGVLDESKRRVRGWLKGWKSSDGVPQGLEAWKDVSCMVGSLDTSRNVLTPKLLVYSIQVYPKSDWDSLMLKHILPHLGTLLRDQFTINPRAQELKPLEQVLGWSMLLRSSMMSQLLEKEWVPKWLDALFIWLTTERCNYEQVAEWYSWWKSYLPEEVVALSGVSRGLRKGLDLMNQAMALGEDAKYRYVRPSQKPSSILKRPDLLPPPTSSSHSTKPSSKSRPAASRRPEEVDDTITFRSIVEEIAASHNLIFLSTGTSDEKGRTLYRVSETVDGKKGLVVYLEEDVVWFLDKGEWRPIGVEDMCRKALGM</sequence>
<feature type="region of interest" description="Disordered" evidence="2">
    <location>
        <begin position="1"/>
        <end position="200"/>
    </location>
</feature>
<dbReference type="InterPro" id="IPR045211">
    <property type="entry name" value="TFP11/STIP/Ntr1"/>
</dbReference>
<dbReference type="InterPro" id="IPR022783">
    <property type="entry name" value="GCFC_dom"/>
</dbReference>
<feature type="compositionally biased region" description="Polar residues" evidence="2">
    <location>
        <begin position="302"/>
        <end position="317"/>
    </location>
</feature>
<evidence type="ECO:0000259" key="3">
    <source>
        <dbReference type="PROSITE" id="PS50174"/>
    </source>
</evidence>
<evidence type="ECO:0000313" key="5">
    <source>
        <dbReference type="Proteomes" id="UP000249464"/>
    </source>
</evidence>
<dbReference type="PROSITE" id="PS50174">
    <property type="entry name" value="G_PATCH"/>
    <property type="match status" value="1"/>
</dbReference>
<evidence type="ECO:0000313" key="4">
    <source>
        <dbReference type="EMBL" id="SGY47510.1"/>
    </source>
</evidence>
<dbReference type="Proteomes" id="UP000249464">
    <property type="component" value="Unassembled WGS sequence"/>
</dbReference>
<dbReference type="GO" id="GO:0071008">
    <property type="term" value="C:U2-type post-mRNA release spliceosomal complex"/>
    <property type="evidence" value="ECO:0007669"/>
    <property type="project" value="TreeGrafter"/>
</dbReference>
<dbReference type="AlphaFoldDB" id="A0A2X0M7N9"/>
<feature type="compositionally biased region" description="Acidic residues" evidence="2">
    <location>
        <begin position="132"/>
        <end position="185"/>
    </location>
</feature>
<protein>
    <submittedName>
        <fullName evidence="4">BQ5605_C001g00538 protein</fullName>
    </submittedName>
</protein>
<feature type="compositionally biased region" description="Polar residues" evidence="2">
    <location>
        <begin position="374"/>
        <end position="394"/>
    </location>
</feature>
<dbReference type="Pfam" id="PF07842">
    <property type="entry name" value="GCFC"/>
    <property type="match status" value="1"/>
</dbReference>
<dbReference type="EMBL" id="FQNC01000043">
    <property type="protein sequence ID" value="SGY47510.1"/>
    <property type="molecule type" value="Genomic_DNA"/>
</dbReference>